<evidence type="ECO:0000259" key="5">
    <source>
        <dbReference type="PROSITE" id="PS51891"/>
    </source>
</evidence>
<dbReference type="Gene3D" id="3.90.1590.10">
    <property type="entry name" value="glutathione-dependent formaldehyde- activating enzyme (gfa)"/>
    <property type="match status" value="1"/>
</dbReference>
<dbReference type="GO" id="GO:0016846">
    <property type="term" value="F:carbon-sulfur lyase activity"/>
    <property type="evidence" value="ECO:0007669"/>
    <property type="project" value="InterPro"/>
</dbReference>
<evidence type="ECO:0000256" key="2">
    <source>
        <dbReference type="ARBA" id="ARBA00022723"/>
    </source>
</evidence>
<keyword evidence="3" id="KW-0862">Zinc</keyword>
<dbReference type="PROSITE" id="PS51891">
    <property type="entry name" value="CENP_V_GFA"/>
    <property type="match status" value="1"/>
</dbReference>
<comment type="similarity">
    <text evidence="1">Belongs to the Gfa family.</text>
</comment>
<gene>
    <name evidence="6" type="ORF">BD626DRAFT_494554</name>
</gene>
<dbReference type="EMBL" id="VDMD01000009">
    <property type="protein sequence ID" value="TRM63515.1"/>
    <property type="molecule type" value="Genomic_DNA"/>
</dbReference>
<keyword evidence="4" id="KW-0456">Lyase</keyword>
<dbReference type="OrthoDB" id="428768at2759"/>
<comment type="caution">
    <text evidence="6">The sequence shown here is derived from an EMBL/GenBank/DDBJ whole genome shotgun (WGS) entry which is preliminary data.</text>
</comment>
<protein>
    <submittedName>
        <fullName evidence="6">Mss4-like protein</fullName>
    </submittedName>
</protein>
<dbReference type="InterPro" id="IPR006913">
    <property type="entry name" value="CENP-V/GFA"/>
</dbReference>
<dbReference type="STRING" id="97359.A0A550CFD5"/>
<proteinExistence type="inferred from homology"/>
<sequence>MHLSGRCLCGAVRYTIEADPNVSMRLCHCLDCRKLTGSTNSTYLIVPATAFTLAQGKYKQFSKKADSGATTIDMFCGDCGSPLWREKESLEGMMLIRAGTLEDAEAVNAMKPSTELYTARRAGWLSVVRGAEQKSGRQ</sequence>
<evidence type="ECO:0000313" key="6">
    <source>
        <dbReference type="EMBL" id="TRM63515.1"/>
    </source>
</evidence>
<dbReference type="Proteomes" id="UP000320762">
    <property type="component" value="Unassembled WGS sequence"/>
</dbReference>
<evidence type="ECO:0000256" key="3">
    <source>
        <dbReference type="ARBA" id="ARBA00022833"/>
    </source>
</evidence>
<reference evidence="6 7" key="1">
    <citation type="journal article" date="2019" name="New Phytol.">
        <title>Comparative genomics reveals unique wood-decay strategies and fruiting body development in the Schizophyllaceae.</title>
        <authorList>
            <person name="Almasi E."/>
            <person name="Sahu N."/>
            <person name="Krizsan K."/>
            <person name="Balint B."/>
            <person name="Kovacs G.M."/>
            <person name="Kiss B."/>
            <person name="Cseklye J."/>
            <person name="Drula E."/>
            <person name="Henrissat B."/>
            <person name="Nagy I."/>
            <person name="Chovatia M."/>
            <person name="Adam C."/>
            <person name="LaButti K."/>
            <person name="Lipzen A."/>
            <person name="Riley R."/>
            <person name="Grigoriev I.V."/>
            <person name="Nagy L.G."/>
        </authorList>
    </citation>
    <scope>NUCLEOTIDE SEQUENCE [LARGE SCALE GENOMIC DNA]</scope>
    <source>
        <strain evidence="6 7">NL-1724</strain>
    </source>
</reference>
<dbReference type="PANTHER" id="PTHR33337:SF30">
    <property type="entry name" value="DUF636 DOMAIN PROTEIN (AFU_ORTHOLOGUE AFUA_1G03180)"/>
    <property type="match status" value="1"/>
</dbReference>
<evidence type="ECO:0000313" key="7">
    <source>
        <dbReference type="Proteomes" id="UP000320762"/>
    </source>
</evidence>
<evidence type="ECO:0000256" key="4">
    <source>
        <dbReference type="ARBA" id="ARBA00023239"/>
    </source>
</evidence>
<dbReference type="PANTHER" id="PTHR33337">
    <property type="entry name" value="GFA DOMAIN-CONTAINING PROTEIN"/>
    <property type="match status" value="1"/>
</dbReference>
<dbReference type="Pfam" id="PF04828">
    <property type="entry name" value="GFA"/>
    <property type="match status" value="1"/>
</dbReference>
<keyword evidence="7" id="KW-1185">Reference proteome</keyword>
<dbReference type="AlphaFoldDB" id="A0A550CFD5"/>
<dbReference type="InterPro" id="IPR011057">
    <property type="entry name" value="Mss4-like_sf"/>
</dbReference>
<evidence type="ECO:0000256" key="1">
    <source>
        <dbReference type="ARBA" id="ARBA00005495"/>
    </source>
</evidence>
<accession>A0A550CFD5</accession>
<feature type="domain" description="CENP-V/GFA" evidence="5">
    <location>
        <begin position="3"/>
        <end position="118"/>
    </location>
</feature>
<dbReference type="GO" id="GO:0046872">
    <property type="term" value="F:metal ion binding"/>
    <property type="evidence" value="ECO:0007669"/>
    <property type="project" value="UniProtKB-KW"/>
</dbReference>
<dbReference type="SUPFAM" id="SSF51316">
    <property type="entry name" value="Mss4-like"/>
    <property type="match status" value="1"/>
</dbReference>
<organism evidence="6 7">
    <name type="scientific">Schizophyllum amplum</name>
    <dbReference type="NCBI Taxonomy" id="97359"/>
    <lineage>
        <taxon>Eukaryota</taxon>
        <taxon>Fungi</taxon>
        <taxon>Dikarya</taxon>
        <taxon>Basidiomycota</taxon>
        <taxon>Agaricomycotina</taxon>
        <taxon>Agaricomycetes</taxon>
        <taxon>Agaricomycetidae</taxon>
        <taxon>Agaricales</taxon>
        <taxon>Schizophyllaceae</taxon>
        <taxon>Schizophyllum</taxon>
    </lineage>
</organism>
<name>A0A550CFD5_9AGAR</name>
<keyword evidence="2" id="KW-0479">Metal-binding</keyword>